<proteinExistence type="inferred from homology"/>
<dbReference type="SUPFAM" id="SSF50475">
    <property type="entry name" value="FMN-binding split barrel"/>
    <property type="match status" value="1"/>
</dbReference>
<feature type="domain" description="Flavin reductase like" evidence="3">
    <location>
        <begin position="13"/>
        <end position="158"/>
    </location>
</feature>
<comment type="similarity">
    <text evidence="1">Belongs to the non-flavoprotein flavin reductase family.</text>
</comment>
<dbReference type="RefSeq" id="WP_110676017.1">
    <property type="nucleotide sequence ID" value="NZ_CP035631.1"/>
</dbReference>
<evidence type="ECO:0000256" key="2">
    <source>
        <dbReference type="ARBA" id="ARBA00023002"/>
    </source>
</evidence>
<keyword evidence="5" id="KW-1185">Reference proteome</keyword>
<dbReference type="Pfam" id="PF01613">
    <property type="entry name" value="Flavin_Reduct"/>
    <property type="match status" value="1"/>
</dbReference>
<dbReference type="InterPro" id="IPR012349">
    <property type="entry name" value="Split_barrel_FMN-bd"/>
</dbReference>
<evidence type="ECO:0000313" key="4">
    <source>
        <dbReference type="EMBL" id="WFF41572.1"/>
    </source>
</evidence>
<dbReference type="Proteomes" id="UP001321526">
    <property type="component" value="Chromosome"/>
</dbReference>
<dbReference type="EMBL" id="CP035631">
    <property type="protein sequence ID" value="WFF41572.1"/>
    <property type="molecule type" value="Genomic_DNA"/>
</dbReference>
<evidence type="ECO:0000313" key="5">
    <source>
        <dbReference type="Proteomes" id="UP001321526"/>
    </source>
</evidence>
<sequence>MTLSVSDNYKRVLGSFPSGVTVVTTLDEQERLVGFTASAFSAVSMDPPLVLVCPALTSDSYPVICRSGRFTIHILGHDQEETAYRFASKRPDKSAGIAWERSPRGHAILAGAAAYLECRLWENYPGGDHAIIVGEVEHLTLCDDSPDPLLYCRGMMSRLPEALTTRPCG</sequence>
<dbReference type="InterPro" id="IPR050268">
    <property type="entry name" value="NADH-dep_flavin_reductase"/>
</dbReference>
<dbReference type="SMART" id="SM00903">
    <property type="entry name" value="Flavin_Reduct"/>
    <property type="match status" value="1"/>
</dbReference>
<accession>A0ABY8FFZ1</accession>
<keyword evidence="2" id="KW-0560">Oxidoreductase</keyword>
<dbReference type="Gene3D" id="2.30.110.10">
    <property type="entry name" value="Electron Transport, Fmn-binding Protein, Chain A"/>
    <property type="match status" value="1"/>
</dbReference>
<protein>
    <submittedName>
        <fullName evidence="4">Flavin reductase</fullName>
    </submittedName>
</protein>
<reference evidence="4 5" key="1">
    <citation type="submission" date="2019-01" db="EMBL/GenBank/DDBJ databases">
        <title>Genome sequence of Salinicola endophyticus REST5.</title>
        <authorList>
            <person name="Nascimento F.X."/>
        </authorList>
    </citation>
    <scope>NUCLEOTIDE SEQUENCE [LARGE SCALE GENOMIC DNA]</scope>
    <source>
        <strain evidence="4 5">REST5</strain>
    </source>
</reference>
<gene>
    <name evidence="4" type="ORF">EVC62_08690</name>
</gene>
<evidence type="ECO:0000256" key="1">
    <source>
        <dbReference type="ARBA" id="ARBA00008898"/>
    </source>
</evidence>
<organism evidence="4 5">
    <name type="scientific">Salinicola endophyticus</name>
    <dbReference type="NCBI Taxonomy" id="1949083"/>
    <lineage>
        <taxon>Bacteria</taxon>
        <taxon>Pseudomonadati</taxon>
        <taxon>Pseudomonadota</taxon>
        <taxon>Gammaproteobacteria</taxon>
        <taxon>Oceanospirillales</taxon>
        <taxon>Halomonadaceae</taxon>
        <taxon>Salinicola</taxon>
    </lineage>
</organism>
<dbReference type="PANTHER" id="PTHR30466:SF11">
    <property type="entry name" value="FLAVIN-DEPENDENT MONOOXYGENASE, REDUCTASE SUBUNIT HSAB"/>
    <property type="match status" value="1"/>
</dbReference>
<dbReference type="PANTHER" id="PTHR30466">
    <property type="entry name" value="FLAVIN REDUCTASE"/>
    <property type="match status" value="1"/>
</dbReference>
<evidence type="ECO:0000259" key="3">
    <source>
        <dbReference type="SMART" id="SM00903"/>
    </source>
</evidence>
<name>A0ABY8FFZ1_9GAMM</name>
<dbReference type="InterPro" id="IPR002563">
    <property type="entry name" value="Flavin_Rdtase-like_dom"/>
</dbReference>